<dbReference type="InterPro" id="IPR052798">
    <property type="entry name" value="Giardia_VSA"/>
</dbReference>
<dbReference type="InterPro" id="IPR006212">
    <property type="entry name" value="Furin_repeat"/>
</dbReference>
<dbReference type="Proteomes" id="UP000239899">
    <property type="component" value="Unassembled WGS sequence"/>
</dbReference>
<proteinExistence type="predicted"/>
<reference evidence="2 3" key="1">
    <citation type="journal article" date="2018" name="Plant J.">
        <title>Genome sequences of Chlorella sorokiniana UTEX 1602 and Micractinium conductrix SAG 241.80: implications to maltose excretion by a green alga.</title>
        <authorList>
            <person name="Arriola M.B."/>
            <person name="Velmurugan N."/>
            <person name="Zhang Y."/>
            <person name="Plunkett M.H."/>
            <person name="Hondzo H."/>
            <person name="Barney B.M."/>
        </authorList>
    </citation>
    <scope>NUCLEOTIDE SEQUENCE [LARGE SCALE GENOMIC DNA]</scope>
    <source>
        <strain evidence="3">UTEX 1602</strain>
    </source>
</reference>
<sequence length="248" mass="26542">MRAVLLAALLAAAAFAPGAAAACVAGKDGCKTCSLNGQRCKACETYWYNEDTGAGSPAYGLTKQFTCVKCQPQGEHPEWCSSCDGDNPTNCIKCNDYEFSDPVYVTKQGTCARCPEGCDSCDDYTARCSKCYEGFYHEKPTGRCVPCTDKNCADCKRGRGKCTRCIPGSGKLHGKCVSCTRFNKNCGSCDEAANICNNCYTGYGVSHGKCKACRVANCDGCWANASRCQYCANGYKLSKDGKRCTKAA</sequence>
<evidence type="ECO:0000256" key="1">
    <source>
        <dbReference type="SAM" id="SignalP"/>
    </source>
</evidence>
<dbReference type="SMART" id="SM00261">
    <property type="entry name" value="FU"/>
    <property type="match status" value="3"/>
</dbReference>
<dbReference type="EMBL" id="LHPG02000017">
    <property type="protein sequence ID" value="PRW33233.1"/>
    <property type="molecule type" value="Genomic_DNA"/>
</dbReference>
<accession>A0A2P6TGJ1</accession>
<gene>
    <name evidence="2" type="ORF">C2E21_7770</name>
</gene>
<name>A0A2P6TGJ1_CHLSO</name>
<dbReference type="AlphaFoldDB" id="A0A2P6TGJ1"/>
<dbReference type="InterPro" id="IPR009030">
    <property type="entry name" value="Growth_fac_rcpt_cys_sf"/>
</dbReference>
<protein>
    <submittedName>
        <fullName evidence="2">Serine threonine</fullName>
    </submittedName>
</protein>
<dbReference type="OrthoDB" id="515847at2759"/>
<evidence type="ECO:0000313" key="3">
    <source>
        <dbReference type="Proteomes" id="UP000239899"/>
    </source>
</evidence>
<dbReference type="PANTHER" id="PTHR23275:SF100">
    <property type="entry name" value="EGF-LIKE DOMAIN-CONTAINING PROTEIN"/>
    <property type="match status" value="1"/>
</dbReference>
<evidence type="ECO:0000313" key="2">
    <source>
        <dbReference type="EMBL" id="PRW33233.1"/>
    </source>
</evidence>
<feature type="signal peptide" evidence="1">
    <location>
        <begin position="1"/>
        <end position="21"/>
    </location>
</feature>
<feature type="chain" id="PRO_5015105523" evidence="1">
    <location>
        <begin position="22"/>
        <end position="248"/>
    </location>
</feature>
<keyword evidence="3" id="KW-1185">Reference proteome</keyword>
<keyword evidence="1" id="KW-0732">Signal</keyword>
<dbReference type="SUPFAM" id="SSF57184">
    <property type="entry name" value="Growth factor receptor domain"/>
    <property type="match status" value="2"/>
</dbReference>
<dbReference type="PROSITE" id="PS51257">
    <property type="entry name" value="PROKAR_LIPOPROTEIN"/>
    <property type="match status" value="1"/>
</dbReference>
<dbReference type="PANTHER" id="PTHR23275">
    <property type="entry name" value="CABRIOLET.-RELATED"/>
    <property type="match status" value="1"/>
</dbReference>
<organism evidence="2 3">
    <name type="scientific">Chlorella sorokiniana</name>
    <name type="common">Freshwater green alga</name>
    <dbReference type="NCBI Taxonomy" id="3076"/>
    <lineage>
        <taxon>Eukaryota</taxon>
        <taxon>Viridiplantae</taxon>
        <taxon>Chlorophyta</taxon>
        <taxon>core chlorophytes</taxon>
        <taxon>Trebouxiophyceae</taxon>
        <taxon>Chlorellales</taxon>
        <taxon>Chlorellaceae</taxon>
        <taxon>Chlorella clade</taxon>
        <taxon>Chlorella</taxon>
    </lineage>
</organism>
<comment type="caution">
    <text evidence="2">The sequence shown here is derived from an EMBL/GenBank/DDBJ whole genome shotgun (WGS) entry which is preliminary data.</text>
</comment>
<dbReference type="Gene3D" id="2.10.220.10">
    <property type="entry name" value="Hormone Receptor, Insulin-like Growth Factor Receptor 1, Chain A, domain 2"/>
    <property type="match status" value="1"/>
</dbReference>